<organism evidence="2 3">
    <name type="scientific">Dactylosporangium darangshiense</name>
    <dbReference type="NCBI Taxonomy" id="579108"/>
    <lineage>
        <taxon>Bacteria</taxon>
        <taxon>Bacillati</taxon>
        <taxon>Actinomycetota</taxon>
        <taxon>Actinomycetes</taxon>
        <taxon>Micromonosporales</taxon>
        <taxon>Micromonosporaceae</taxon>
        <taxon>Dactylosporangium</taxon>
    </lineage>
</organism>
<proteinExistence type="predicted"/>
<dbReference type="InterPro" id="IPR007361">
    <property type="entry name" value="DUF427"/>
</dbReference>
<evidence type="ECO:0000313" key="3">
    <source>
        <dbReference type="Proteomes" id="UP001500620"/>
    </source>
</evidence>
<comment type="caution">
    <text evidence="2">The sequence shown here is derived from an EMBL/GenBank/DDBJ whole genome shotgun (WGS) entry which is preliminary data.</text>
</comment>
<dbReference type="InterPro" id="IPR038694">
    <property type="entry name" value="DUF427_sf"/>
</dbReference>
<keyword evidence="3" id="KW-1185">Reference proteome</keyword>
<dbReference type="Gene3D" id="2.170.150.40">
    <property type="entry name" value="Domain of unknown function (DUF427)"/>
    <property type="match status" value="1"/>
</dbReference>
<gene>
    <name evidence="2" type="ORF">GCM10022255_100380</name>
</gene>
<evidence type="ECO:0000313" key="2">
    <source>
        <dbReference type="EMBL" id="GAA4262681.1"/>
    </source>
</evidence>
<reference evidence="3" key="1">
    <citation type="journal article" date="2019" name="Int. J. Syst. Evol. Microbiol.">
        <title>The Global Catalogue of Microorganisms (GCM) 10K type strain sequencing project: providing services to taxonomists for standard genome sequencing and annotation.</title>
        <authorList>
            <consortium name="The Broad Institute Genomics Platform"/>
            <consortium name="The Broad Institute Genome Sequencing Center for Infectious Disease"/>
            <person name="Wu L."/>
            <person name="Ma J."/>
        </authorList>
    </citation>
    <scope>NUCLEOTIDE SEQUENCE [LARGE SCALE GENOMIC DNA]</scope>
    <source>
        <strain evidence="3">JCM 17441</strain>
    </source>
</reference>
<accession>A0ABP8DRM4</accession>
<dbReference type="PANTHER" id="PTHR34310">
    <property type="entry name" value="DUF427 DOMAIN PROTEIN (AFU_ORTHOLOGUE AFUA_3G02220)"/>
    <property type="match status" value="1"/>
</dbReference>
<protein>
    <submittedName>
        <fullName evidence="2">DUF427 domain-containing protein</fullName>
    </submittedName>
</protein>
<feature type="domain" description="DUF427" evidence="1">
    <location>
        <begin position="23"/>
        <end position="114"/>
    </location>
</feature>
<dbReference type="EMBL" id="BAABAT010000053">
    <property type="protein sequence ID" value="GAA4262681.1"/>
    <property type="molecule type" value="Genomic_DNA"/>
</dbReference>
<dbReference type="Pfam" id="PF04248">
    <property type="entry name" value="NTP_transf_9"/>
    <property type="match status" value="1"/>
</dbReference>
<name>A0ABP8DRM4_9ACTN</name>
<dbReference type="Proteomes" id="UP001500620">
    <property type="component" value="Unassembled WGS sequence"/>
</dbReference>
<dbReference type="RefSeq" id="WP_345140353.1">
    <property type="nucleotide sequence ID" value="NZ_BAABAT010000053.1"/>
</dbReference>
<dbReference type="PANTHER" id="PTHR34310:SF8">
    <property type="entry name" value="CONSERVED PROTEIN"/>
    <property type="match status" value="1"/>
</dbReference>
<sequence>MSRPQLIPGPDHPITVAPADARVVVRAGERVLADTTDALALQESTYPVVYYVPLADVDQSLLQRTEHSTYCPYKGDASYYSVVTPEETLDNAVWSYEEPYAAVAPIAKRVAFYTNKLEVTVVSGG</sequence>
<evidence type="ECO:0000259" key="1">
    <source>
        <dbReference type="Pfam" id="PF04248"/>
    </source>
</evidence>